<dbReference type="SUPFAM" id="SSF52440">
    <property type="entry name" value="PreATP-grasp domain"/>
    <property type="match status" value="1"/>
</dbReference>
<name>A0ABV4FGV5_BRAEL</name>
<evidence type="ECO:0000259" key="9">
    <source>
        <dbReference type="PROSITE" id="PS50979"/>
    </source>
</evidence>
<dbReference type="SUPFAM" id="SSF56059">
    <property type="entry name" value="Glutathione synthetase ATP-binding domain-like"/>
    <property type="match status" value="1"/>
</dbReference>
<evidence type="ECO:0000256" key="2">
    <source>
        <dbReference type="ARBA" id="ARBA00022598"/>
    </source>
</evidence>
<dbReference type="InterPro" id="IPR016185">
    <property type="entry name" value="PreATP-grasp_dom_sf"/>
</dbReference>
<dbReference type="Pfam" id="PF02785">
    <property type="entry name" value="Biotin_carb_C"/>
    <property type="match status" value="1"/>
</dbReference>
<feature type="domain" description="ATP-grasp" evidence="8">
    <location>
        <begin position="129"/>
        <end position="326"/>
    </location>
</feature>
<keyword evidence="5" id="KW-0092">Biotin</keyword>
<comment type="caution">
    <text evidence="10">The sequence shown here is derived from an EMBL/GenBank/DDBJ whole genome shotgun (WGS) entry which is preliminary data.</text>
</comment>
<proteinExistence type="predicted"/>
<evidence type="ECO:0000313" key="11">
    <source>
        <dbReference type="Proteomes" id="UP001565471"/>
    </source>
</evidence>
<feature type="domain" description="Biotin carboxylation" evidence="9">
    <location>
        <begin position="10"/>
        <end position="453"/>
    </location>
</feature>
<dbReference type="PROSITE" id="PS50968">
    <property type="entry name" value="BIOTINYL_LIPOYL"/>
    <property type="match status" value="1"/>
</dbReference>
<dbReference type="PROSITE" id="PS50975">
    <property type="entry name" value="ATP_GRASP"/>
    <property type="match status" value="1"/>
</dbReference>
<dbReference type="InterPro" id="IPR000089">
    <property type="entry name" value="Biotin_lipoyl"/>
</dbReference>
<dbReference type="CDD" id="cd06850">
    <property type="entry name" value="biotinyl_domain"/>
    <property type="match status" value="1"/>
</dbReference>
<keyword evidence="11" id="KW-1185">Reference proteome</keyword>
<comment type="cofactor">
    <cofactor evidence="1">
        <name>biotin</name>
        <dbReference type="ChEBI" id="CHEBI:57586"/>
    </cofactor>
</comment>
<evidence type="ECO:0000256" key="4">
    <source>
        <dbReference type="ARBA" id="ARBA00022840"/>
    </source>
</evidence>
<evidence type="ECO:0000256" key="5">
    <source>
        <dbReference type="ARBA" id="ARBA00023267"/>
    </source>
</evidence>
<keyword evidence="3 6" id="KW-0547">Nucleotide-binding</keyword>
<dbReference type="InterPro" id="IPR005482">
    <property type="entry name" value="Biotin_COase_C"/>
</dbReference>
<dbReference type="EMBL" id="JBGBZA010000002">
    <property type="protein sequence ID" value="MEY9322722.1"/>
    <property type="molecule type" value="Genomic_DNA"/>
</dbReference>
<dbReference type="Gene3D" id="3.30.470.20">
    <property type="entry name" value="ATP-grasp fold, B domain"/>
    <property type="match status" value="1"/>
</dbReference>
<dbReference type="PANTHER" id="PTHR18866:SF33">
    <property type="entry name" value="METHYLCROTONOYL-COA CARBOXYLASE SUBUNIT ALPHA, MITOCHONDRIAL-RELATED"/>
    <property type="match status" value="1"/>
</dbReference>
<gene>
    <name evidence="10" type="ORF">ABIF29_009521</name>
</gene>
<dbReference type="RefSeq" id="WP_018269469.1">
    <property type="nucleotide sequence ID" value="NZ_BJNL01000108.1"/>
</dbReference>
<dbReference type="NCBIfam" id="NF006367">
    <property type="entry name" value="PRK08591.1"/>
    <property type="match status" value="1"/>
</dbReference>
<dbReference type="EC" id="6.4.1.5" evidence="10"/>
<sequence length="676" mass="72422">MSGTIVKRTPFFKILIANRGEIALRIMRSARRLGHGVVAVYSDADRDALHVREADQAVRIGEALPAQSYLKIDAIIAAAKASGAGAVHPGYGFLAENEDFAQACRDAGLVFIGPSPEAILAMGNKAGAKEIMQRAGVPCVPGYQGADQSDAVMLAEARTIGFPVMIKAVAGGGGRGMRLVTDAAAFPDALRSARSEAQGAFGDPTVILERAIVNPRHIEIQVFGDRHGNAIHLGERDCSVQRRHQKLVEEAPSPAVTPELRARMGAVAVQAVKAIGYEGAGTLEFLLDRAGNFYFMEMNTRLQVEHPVTEAITGLDLVELQLRVASGAPLGLTQEDIKFFGHAIEVRLCSEDAAHDFMPQSGTMARWQMPDGIRVEHALQSGSEIPPFYDSMIAKVISQGTTRAEARGKLICALEQLTAFGITTNQGFLIDCLRHPVFARGEATTAFIGDNREALLAVRPDRGSDVALAALLLYVTHPHAPPWQRGRSLSATFPLGLRIDLGHGVQEIEIVRERDGSYLAIRNGDRFSFVIDELGQDSIRFHHDGVMEHAQFLRDGDRLYILHRGVTLAARDLTLAPPESATAAGGDGKVRAAMNGRVVAVLVKPGDKVAAGQPVMTLEAMKMEHVHTAGVAGTVSSIDVAEGEQVTTGKIVVEIEGTTLIYEAACPVPSFSQQAT</sequence>
<dbReference type="Pfam" id="PF00364">
    <property type="entry name" value="Biotin_lipoyl"/>
    <property type="match status" value="1"/>
</dbReference>
<dbReference type="Pfam" id="PF00289">
    <property type="entry name" value="Biotin_carb_N"/>
    <property type="match status" value="1"/>
</dbReference>
<keyword evidence="4 6" id="KW-0067">ATP-binding</keyword>
<dbReference type="GO" id="GO:0047925">
    <property type="term" value="F:geranoyl-CoA carboxylase activity"/>
    <property type="evidence" value="ECO:0007669"/>
    <property type="project" value="UniProtKB-EC"/>
</dbReference>
<dbReference type="Pfam" id="PF02786">
    <property type="entry name" value="CPSase_L_D2"/>
    <property type="match status" value="1"/>
</dbReference>
<evidence type="ECO:0000256" key="1">
    <source>
        <dbReference type="ARBA" id="ARBA00001953"/>
    </source>
</evidence>
<dbReference type="InterPro" id="IPR005481">
    <property type="entry name" value="BC-like_N"/>
</dbReference>
<dbReference type="Gene3D" id="2.40.50.100">
    <property type="match status" value="1"/>
</dbReference>
<evidence type="ECO:0000313" key="10">
    <source>
        <dbReference type="EMBL" id="MEY9322722.1"/>
    </source>
</evidence>
<dbReference type="SUPFAM" id="SSF51230">
    <property type="entry name" value="Single hybrid motif"/>
    <property type="match status" value="1"/>
</dbReference>
<dbReference type="Proteomes" id="UP001565471">
    <property type="component" value="Unassembled WGS sequence"/>
</dbReference>
<evidence type="ECO:0000256" key="6">
    <source>
        <dbReference type="PROSITE-ProRule" id="PRU00409"/>
    </source>
</evidence>
<keyword evidence="2 10" id="KW-0436">Ligase</keyword>
<protein>
    <submittedName>
        <fullName evidence="10">Geranyl-CoA carboxylase alpha subunit</fullName>
        <ecNumber evidence="10">6.4.1.5</ecNumber>
    </submittedName>
</protein>
<dbReference type="InterPro" id="IPR011054">
    <property type="entry name" value="Rudment_hybrid_motif"/>
</dbReference>
<dbReference type="PANTHER" id="PTHR18866">
    <property type="entry name" value="CARBOXYLASE:PYRUVATE/ACETYL-COA/PROPIONYL-COA CARBOXYLASE"/>
    <property type="match status" value="1"/>
</dbReference>
<dbReference type="InterPro" id="IPR011764">
    <property type="entry name" value="Biotin_carboxylation_dom"/>
</dbReference>
<dbReference type="PROSITE" id="PS50979">
    <property type="entry name" value="BC"/>
    <property type="match status" value="1"/>
</dbReference>
<evidence type="ECO:0000256" key="3">
    <source>
        <dbReference type="ARBA" id="ARBA00022741"/>
    </source>
</evidence>
<evidence type="ECO:0000259" key="7">
    <source>
        <dbReference type="PROSITE" id="PS50968"/>
    </source>
</evidence>
<dbReference type="InterPro" id="IPR011761">
    <property type="entry name" value="ATP-grasp"/>
</dbReference>
<dbReference type="SMART" id="SM00878">
    <property type="entry name" value="Biotin_carb_C"/>
    <property type="match status" value="1"/>
</dbReference>
<dbReference type="InterPro" id="IPR011053">
    <property type="entry name" value="Single_hybrid_motif"/>
</dbReference>
<dbReference type="PROSITE" id="PS00867">
    <property type="entry name" value="CPSASE_2"/>
    <property type="match status" value="1"/>
</dbReference>
<dbReference type="GeneID" id="92958200"/>
<dbReference type="InterPro" id="IPR005479">
    <property type="entry name" value="CPAse_ATP-bd"/>
</dbReference>
<evidence type="ECO:0000259" key="8">
    <source>
        <dbReference type="PROSITE" id="PS50975"/>
    </source>
</evidence>
<dbReference type="SUPFAM" id="SSF51246">
    <property type="entry name" value="Rudiment single hybrid motif"/>
    <property type="match status" value="1"/>
</dbReference>
<reference evidence="10 11" key="1">
    <citation type="submission" date="2024-07" db="EMBL/GenBank/DDBJ databases">
        <title>Genomic Encyclopedia of Type Strains, Phase V (KMG-V): Genome sequencing to study the core and pangenomes of soil and plant-associated prokaryotes.</title>
        <authorList>
            <person name="Whitman W."/>
        </authorList>
    </citation>
    <scope>NUCLEOTIDE SEQUENCE [LARGE SCALE GENOMIC DNA]</scope>
    <source>
        <strain evidence="10 11">USDA 415</strain>
    </source>
</reference>
<accession>A0ABV4FGV5</accession>
<feature type="domain" description="Lipoyl-binding" evidence="7">
    <location>
        <begin position="578"/>
        <end position="656"/>
    </location>
</feature>
<organism evidence="10 11">
    <name type="scientific">Bradyrhizobium elkanii</name>
    <dbReference type="NCBI Taxonomy" id="29448"/>
    <lineage>
        <taxon>Bacteria</taxon>
        <taxon>Pseudomonadati</taxon>
        <taxon>Pseudomonadota</taxon>
        <taxon>Alphaproteobacteria</taxon>
        <taxon>Hyphomicrobiales</taxon>
        <taxon>Nitrobacteraceae</taxon>
        <taxon>Bradyrhizobium</taxon>
    </lineage>
</organism>
<dbReference type="InterPro" id="IPR050856">
    <property type="entry name" value="Biotin_carboxylase_complex"/>
</dbReference>